<reference evidence="11" key="1">
    <citation type="submission" date="2020-10" db="EMBL/GenBank/DDBJ databases">
        <authorList>
            <person name="Gilroy R."/>
        </authorList>
    </citation>
    <scope>NUCLEOTIDE SEQUENCE</scope>
    <source>
        <strain evidence="11">ChiSxjej1B13-7041</strain>
    </source>
</reference>
<feature type="transmembrane region" description="Helical" evidence="9">
    <location>
        <begin position="106"/>
        <end position="129"/>
    </location>
</feature>
<dbReference type="Pfam" id="PF03553">
    <property type="entry name" value="Na_H_antiporter"/>
    <property type="match status" value="2"/>
</dbReference>
<dbReference type="EMBL" id="DVHU01000021">
    <property type="protein sequence ID" value="HIR92286.1"/>
    <property type="molecule type" value="Genomic_DNA"/>
</dbReference>
<keyword evidence="5 9" id="KW-0812">Transmembrane</keyword>
<keyword evidence="2" id="KW-0813">Transport</keyword>
<evidence type="ECO:0000259" key="10">
    <source>
        <dbReference type="Pfam" id="PF03553"/>
    </source>
</evidence>
<evidence type="ECO:0000256" key="7">
    <source>
        <dbReference type="ARBA" id="ARBA00023136"/>
    </source>
</evidence>
<name>A0A9D1EID2_9FIRM</name>
<dbReference type="Proteomes" id="UP000886841">
    <property type="component" value="Unassembled WGS sequence"/>
</dbReference>
<dbReference type="AlphaFoldDB" id="A0A9D1EID2"/>
<keyword evidence="3" id="KW-0050">Antiport</keyword>
<feature type="transmembrane region" description="Helical" evidence="9">
    <location>
        <begin position="420"/>
        <end position="441"/>
    </location>
</feature>
<evidence type="ECO:0000256" key="8">
    <source>
        <dbReference type="ARBA" id="ARBA00038435"/>
    </source>
</evidence>
<dbReference type="InterPro" id="IPR052180">
    <property type="entry name" value="NhaC_Na-H+_Antiporter"/>
</dbReference>
<dbReference type="InterPro" id="IPR018461">
    <property type="entry name" value="Na/H_Antiport_NhaC-like_C"/>
</dbReference>
<comment type="subcellular location">
    <subcellularLocation>
        <location evidence="1">Cell membrane</location>
        <topology evidence="1">Multi-pass membrane protein</topology>
    </subcellularLocation>
</comment>
<feature type="transmembrane region" description="Helical" evidence="9">
    <location>
        <begin position="238"/>
        <end position="256"/>
    </location>
</feature>
<dbReference type="PANTHER" id="PTHR33451">
    <property type="entry name" value="MALATE-2H(+)/NA(+)-LACTATE ANTIPORTER"/>
    <property type="match status" value="1"/>
</dbReference>
<comment type="caution">
    <text evidence="11">The sequence shown here is derived from an EMBL/GenBank/DDBJ whole genome shotgun (WGS) entry which is preliminary data.</text>
</comment>
<feature type="transmembrane region" description="Helical" evidence="9">
    <location>
        <begin position="302"/>
        <end position="326"/>
    </location>
</feature>
<evidence type="ECO:0000256" key="2">
    <source>
        <dbReference type="ARBA" id="ARBA00022448"/>
    </source>
</evidence>
<accession>A0A9D1EID2</accession>
<evidence type="ECO:0000256" key="4">
    <source>
        <dbReference type="ARBA" id="ARBA00022475"/>
    </source>
</evidence>
<gene>
    <name evidence="11" type="ORF">IAB98_02540</name>
</gene>
<feature type="transmembrane region" description="Helical" evidence="9">
    <location>
        <begin position="12"/>
        <end position="31"/>
    </location>
</feature>
<feature type="domain" description="Na+/H+ antiporter NhaC-like C-terminal" evidence="10">
    <location>
        <begin position="240"/>
        <end position="428"/>
    </location>
</feature>
<feature type="transmembrane region" description="Helical" evidence="9">
    <location>
        <begin position="76"/>
        <end position="100"/>
    </location>
</feature>
<feature type="transmembrane region" description="Helical" evidence="9">
    <location>
        <begin position="199"/>
        <end position="218"/>
    </location>
</feature>
<feature type="transmembrane region" description="Helical" evidence="9">
    <location>
        <begin position="37"/>
        <end position="55"/>
    </location>
</feature>
<feature type="domain" description="Na+/H+ antiporter NhaC-like C-terminal" evidence="10">
    <location>
        <begin position="19"/>
        <end position="216"/>
    </location>
</feature>
<dbReference type="GO" id="GO:0015297">
    <property type="term" value="F:antiporter activity"/>
    <property type="evidence" value="ECO:0007669"/>
    <property type="project" value="UniProtKB-KW"/>
</dbReference>
<evidence type="ECO:0000256" key="5">
    <source>
        <dbReference type="ARBA" id="ARBA00022692"/>
    </source>
</evidence>
<organism evidence="11 12">
    <name type="scientific">Candidatus Egerieimonas intestinavium</name>
    <dbReference type="NCBI Taxonomy" id="2840777"/>
    <lineage>
        <taxon>Bacteria</taxon>
        <taxon>Bacillati</taxon>
        <taxon>Bacillota</taxon>
        <taxon>Clostridia</taxon>
        <taxon>Lachnospirales</taxon>
        <taxon>Lachnospiraceae</taxon>
        <taxon>Lachnospiraceae incertae sedis</taxon>
        <taxon>Candidatus Egerieimonas</taxon>
    </lineage>
</organism>
<protein>
    <submittedName>
        <fullName evidence="11">Na+/H+ antiporter NhaC family protein</fullName>
    </submittedName>
</protein>
<evidence type="ECO:0000256" key="1">
    <source>
        <dbReference type="ARBA" id="ARBA00004651"/>
    </source>
</evidence>
<dbReference type="PANTHER" id="PTHR33451:SF5">
    <property type="entry name" value="NA+_H+ ANTIPORTER"/>
    <property type="match status" value="1"/>
</dbReference>
<reference evidence="11" key="2">
    <citation type="journal article" date="2021" name="PeerJ">
        <title>Extensive microbial diversity within the chicken gut microbiome revealed by metagenomics and culture.</title>
        <authorList>
            <person name="Gilroy R."/>
            <person name="Ravi A."/>
            <person name="Getino M."/>
            <person name="Pursley I."/>
            <person name="Horton D.L."/>
            <person name="Alikhan N.F."/>
            <person name="Baker D."/>
            <person name="Gharbi K."/>
            <person name="Hall N."/>
            <person name="Watson M."/>
            <person name="Adriaenssens E.M."/>
            <person name="Foster-Nyarko E."/>
            <person name="Jarju S."/>
            <person name="Secka A."/>
            <person name="Antonio M."/>
            <person name="Oren A."/>
            <person name="Chaudhuri R.R."/>
            <person name="La Ragione R."/>
            <person name="Hildebrand F."/>
            <person name="Pallen M.J."/>
        </authorList>
    </citation>
    <scope>NUCLEOTIDE SEQUENCE</scope>
    <source>
        <strain evidence="11">ChiSxjej1B13-7041</strain>
    </source>
</reference>
<keyword evidence="6 9" id="KW-1133">Transmembrane helix</keyword>
<sequence length="447" mass="46786">MEQKNSRPETGRAAALLPILVFLVLFLGAGFVSGDFYSMPAILAFLIALFVAFLQDRKRDFNEKLHLIAKGVGDDNIITMCLIFLAAGAFSGAVTAAGGADSTVNLGLSILPSGVAVAGLFIIGCFISVSMGTSMGTIAALTPIAVGIAQKTEYPMALCVGAVMCGAMFGDNLSMISDTTIAAVKTQGCEMKDKFRENFFIVLPAAVITVVIFLILAGGGDFTLEEELSYNVWKVLPYLVVLIGALAGFNVFLVLIGGTVLSLIVGVATGSILPADMFKVVAQGPAMDGTGGIMGMYDITVISIVVACIVSLVKEMGGIQFILSFIKKRVKGKRGGELGIASLALLVDLCTANNTVAIVMAGPIAKEISEEFEISPRRSASLLDMFTSVGQGLIPYGAQLLSAAGLATSVSGITMTPFDIIPYCFYPMLMAVSGLICILFVKNRKQA</sequence>
<keyword evidence="7 9" id="KW-0472">Membrane</keyword>
<evidence type="ECO:0000256" key="9">
    <source>
        <dbReference type="SAM" id="Phobius"/>
    </source>
</evidence>
<evidence type="ECO:0000256" key="6">
    <source>
        <dbReference type="ARBA" id="ARBA00022989"/>
    </source>
</evidence>
<comment type="similarity">
    <text evidence="8">Belongs to the NhaC Na(+)/H(+) (TC 2.A.35) antiporter family.</text>
</comment>
<evidence type="ECO:0000256" key="3">
    <source>
        <dbReference type="ARBA" id="ARBA00022449"/>
    </source>
</evidence>
<dbReference type="GO" id="GO:0005886">
    <property type="term" value="C:plasma membrane"/>
    <property type="evidence" value="ECO:0007669"/>
    <property type="project" value="UniProtKB-SubCell"/>
</dbReference>
<feature type="transmembrane region" description="Helical" evidence="9">
    <location>
        <begin position="263"/>
        <end position="282"/>
    </location>
</feature>
<proteinExistence type="inferred from homology"/>
<keyword evidence="4" id="KW-1003">Cell membrane</keyword>
<evidence type="ECO:0000313" key="12">
    <source>
        <dbReference type="Proteomes" id="UP000886841"/>
    </source>
</evidence>
<evidence type="ECO:0000313" key="11">
    <source>
        <dbReference type="EMBL" id="HIR92286.1"/>
    </source>
</evidence>